<dbReference type="Gene3D" id="3.30.2400.10">
    <property type="entry name" value="Major capsid protein gp5"/>
    <property type="match status" value="1"/>
</dbReference>
<dbReference type="AlphaFoldDB" id="A0A5N0UV25"/>
<proteinExistence type="predicted"/>
<comment type="caution">
    <text evidence="3">The sequence shown here is derived from an EMBL/GenBank/DDBJ whole genome shotgun (WGS) entry which is preliminary data.</text>
</comment>
<name>A0A5N0UV25_9PSEU</name>
<evidence type="ECO:0000313" key="4">
    <source>
        <dbReference type="Proteomes" id="UP000319769"/>
    </source>
</evidence>
<comment type="subcellular location">
    <subcellularLocation>
        <location evidence="1">Virion</location>
    </subcellularLocation>
</comment>
<keyword evidence="4" id="KW-1185">Reference proteome</keyword>
<gene>
    <name evidence="3" type="ORF">FPZ12_029560</name>
</gene>
<dbReference type="InterPro" id="IPR054612">
    <property type="entry name" value="Phage_capsid-like_C"/>
</dbReference>
<feature type="domain" description="Phage capsid-like C-terminal" evidence="2">
    <location>
        <begin position="9"/>
        <end position="291"/>
    </location>
</feature>
<dbReference type="Proteomes" id="UP000319769">
    <property type="component" value="Unassembled WGS sequence"/>
</dbReference>
<dbReference type="Pfam" id="PF05065">
    <property type="entry name" value="Phage_capsid"/>
    <property type="match status" value="1"/>
</dbReference>
<protein>
    <submittedName>
        <fullName evidence="3">Phage major capsid protein</fullName>
    </submittedName>
</protein>
<organism evidence="3 4">
    <name type="scientific">Amycolatopsis acidicola</name>
    <dbReference type="NCBI Taxonomy" id="2596893"/>
    <lineage>
        <taxon>Bacteria</taxon>
        <taxon>Bacillati</taxon>
        <taxon>Actinomycetota</taxon>
        <taxon>Actinomycetes</taxon>
        <taxon>Pseudonocardiales</taxon>
        <taxon>Pseudonocardiaceae</taxon>
        <taxon>Amycolatopsis</taxon>
    </lineage>
</organism>
<accession>A0A5N0UV25</accession>
<dbReference type="Gene3D" id="3.30.2320.10">
    <property type="entry name" value="hypothetical protein PF0899 domain"/>
    <property type="match status" value="1"/>
</dbReference>
<evidence type="ECO:0000259" key="2">
    <source>
        <dbReference type="Pfam" id="PF05065"/>
    </source>
</evidence>
<evidence type="ECO:0000256" key="1">
    <source>
        <dbReference type="ARBA" id="ARBA00004328"/>
    </source>
</evidence>
<sequence length="295" mass="30746">MVALTTSKFVLNQAQASPILSTARQNSVIMALGTQEVLGLGGTNVPVFLDEPEAAFVGEAARKPIWDPDVTNKTMQVRKLALTVPVSAETARANPGGVIESLSPKIGGAFARGLDNYVLHGGVSGADYVDQTTKAVELGTATQANGGTYADINAGLKLLVDDDRDFTGAIFDNTAEPILNAAVDLNGRPLFVDTPLTDGNPVVRAGRILGRPAYQAKGLKGATTNLGYLGDFARIHWGVLTALSVTFSTEGTLVQSDGSVLSAVQDNLVIVVAEMEVGYVIADTADFVKLTNATA</sequence>
<reference evidence="3" key="1">
    <citation type="submission" date="2019-09" db="EMBL/GenBank/DDBJ databases">
        <authorList>
            <person name="Teo W.F.A."/>
            <person name="Duangmal K."/>
        </authorList>
    </citation>
    <scope>NUCLEOTIDE SEQUENCE [LARGE SCALE GENOMIC DNA]</scope>
    <source>
        <strain evidence="3">K81G1</strain>
    </source>
</reference>
<evidence type="ECO:0000313" key="3">
    <source>
        <dbReference type="EMBL" id="KAA9155545.1"/>
    </source>
</evidence>
<dbReference type="InterPro" id="IPR024455">
    <property type="entry name" value="Phage_capsid"/>
</dbReference>
<dbReference type="OrthoDB" id="3194758at2"/>
<dbReference type="EMBL" id="VMNW02000056">
    <property type="protein sequence ID" value="KAA9155545.1"/>
    <property type="molecule type" value="Genomic_DNA"/>
</dbReference>
<dbReference type="NCBIfam" id="TIGR01554">
    <property type="entry name" value="major_cap_HK97"/>
    <property type="match status" value="1"/>
</dbReference>
<dbReference type="SUPFAM" id="SSF56563">
    <property type="entry name" value="Major capsid protein gp5"/>
    <property type="match status" value="1"/>
</dbReference>